<dbReference type="RefSeq" id="WP_066419971.1">
    <property type="nucleotide sequence ID" value="NZ_CP018866.1"/>
</dbReference>
<sequence length="152" mass="17685">MKIKRTSMMFNNVIKTTYRTRMDQWYEEAKTLRNAIINNGLYGTGPVIYQVENIGDSGEEIPEADYTFHVPINQPVTMEENAPFSFDELLHYEDGLLLRHADLDEDIEESYEILRACAEANNFLLKEPFYNIYLDVYGDGIIDIFAPIEKEE</sequence>
<accession>A0A223KVQ0</accession>
<evidence type="ECO:0000313" key="1">
    <source>
        <dbReference type="EMBL" id="AST93454.1"/>
    </source>
</evidence>
<dbReference type="InterPro" id="IPR031664">
    <property type="entry name" value="DUF5085"/>
</dbReference>
<reference evidence="1 2" key="1">
    <citation type="submission" date="2016-12" db="EMBL/GenBank/DDBJ databases">
        <title>The whole genome sequencing and assembly of Bacillus cohnii DSM 6307T strain.</title>
        <authorList>
            <person name="Lee Y.-J."/>
            <person name="Yi H."/>
            <person name="Bahn Y.-S."/>
            <person name="Kim J.F."/>
            <person name="Lee D.-W."/>
        </authorList>
    </citation>
    <scope>NUCLEOTIDE SEQUENCE [LARGE SCALE GENOMIC DNA]</scope>
    <source>
        <strain evidence="1 2">DSM 6307</strain>
    </source>
</reference>
<gene>
    <name evidence="1" type="ORF">BC6307_20375</name>
</gene>
<evidence type="ECO:0000313" key="2">
    <source>
        <dbReference type="Proteomes" id="UP000215224"/>
    </source>
</evidence>
<protein>
    <submittedName>
        <fullName evidence="1">DUF5085 domain-containing protein</fullName>
    </submittedName>
</protein>
<dbReference type="Proteomes" id="UP000215224">
    <property type="component" value="Chromosome"/>
</dbReference>
<dbReference type="Gene3D" id="3.20.80.10">
    <property type="entry name" value="Regulatory factor, effector binding domain"/>
    <property type="match status" value="1"/>
</dbReference>
<dbReference type="EMBL" id="CP018866">
    <property type="protein sequence ID" value="AST93454.1"/>
    <property type="molecule type" value="Genomic_DNA"/>
</dbReference>
<dbReference type="AlphaFoldDB" id="A0A223KVQ0"/>
<dbReference type="Pfam" id="PF16895">
    <property type="entry name" value="DUF5085"/>
    <property type="match status" value="1"/>
</dbReference>
<proteinExistence type="predicted"/>
<dbReference type="STRING" id="1314751.GCA_001591425_03974"/>
<name>A0A223KVQ0_9BACI</name>
<organism evidence="1 2">
    <name type="scientific">Sutcliffiella cohnii</name>
    <dbReference type="NCBI Taxonomy" id="33932"/>
    <lineage>
        <taxon>Bacteria</taxon>
        <taxon>Bacillati</taxon>
        <taxon>Bacillota</taxon>
        <taxon>Bacilli</taxon>
        <taxon>Bacillales</taxon>
        <taxon>Bacillaceae</taxon>
        <taxon>Sutcliffiella</taxon>
    </lineage>
</organism>
<dbReference type="KEGG" id="bcoh:BC6307_20375"/>
<dbReference type="InterPro" id="IPR011256">
    <property type="entry name" value="Reg_factor_effector_dom_sf"/>
</dbReference>
<keyword evidence="2" id="KW-1185">Reference proteome</keyword>